<dbReference type="PANTHER" id="PTHR34391">
    <property type="entry name" value="UPF0658 GOLGI APPARATUS MEMBRANE PROTEIN C1952.10C-RELATED"/>
    <property type="match status" value="1"/>
</dbReference>
<feature type="transmembrane region" description="Helical" evidence="1">
    <location>
        <begin position="164"/>
        <end position="189"/>
    </location>
</feature>
<comment type="caution">
    <text evidence="2">The sequence shown here is derived from an EMBL/GenBank/DDBJ whole genome shotgun (WGS) entry which is preliminary data.</text>
</comment>
<keyword evidence="1" id="KW-0812">Transmembrane</keyword>
<name>A0A9N8YPN3_9GLOM</name>
<feature type="transmembrane region" description="Helical" evidence="1">
    <location>
        <begin position="118"/>
        <end position="136"/>
    </location>
</feature>
<proteinExistence type="predicted"/>
<keyword evidence="1" id="KW-0472">Membrane</keyword>
<dbReference type="OrthoDB" id="2403852at2759"/>
<sequence length="335" mass="38961">MAFFLIKVTFRDVRLIDEAYNNNYDMACVQKNFDDNAFIRMERESSLLFYIQSFLFLMGLDAVIRQYMPQIKLVAFMSILIALFGFTQIAETKIKTDQFNNKCGQSQPLDPSYFTNDVPNIIMTSSLVCFLVYLTFKMNKEFGGLIYKKIGTDKKMQKMFKTRLSFIMLYKANGFFILFLFVPTLALVISCIRNFDKYGKITLAFSVLHVIFSGVALRVLFLAGRSVKKENTVRLQQFIRTWGFVSIDWIILFAVCYMRGVIGPFFITFFGMREYVGQEMYNRKLQSFVPVIKVYDNEHIPSSLEKPAPVAIIDRSNDFNDTKEFKNQDSYIDNA</sequence>
<keyword evidence="3" id="KW-1185">Reference proteome</keyword>
<feature type="transmembrane region" description="Helical" evidence="1">
    <location>
        <begin position="242"/>
        <end position="267"/>
    </location>
</feature>
<feature type="transmembrane region" description="Helical" evidence="1">
    <location>
        <begin position="71"/>
        <end position="90"/>
    </location>
</feature>
<accession>A0A9N8YPN3</accession>
<dbReference type="GO" id="GO:0005794">
    <property type="term" value="C:Golgi apparatus"/>
    <property type="evidence" value="ECO:0007669"/>
    <property type="project" value="TreeGrafter"/>
</dbReference>
<evidence type="ECO:0000313" key="2">
    <source>
        <dbReference type="EMBL" id="CAG8438514.1"/>
    </source>
</evidence>
<reference evidence="2" key="1">
    <citation type="submission" date="2021-06" db="EMBL/GenBank/DDBJ databases">
        <authorList>
            <person name="Kallberg Y."/>
            <person name="Tangrot J."/>
            <person name="Rosling A."/>
        </authorList>
    </citation>
    <scope>NUCLEOTIDE SEQUENCE</scope>
    <source>
        <strain evidence="2">AZ414A</strain>
    </source>
</reference>
<dbReference type="AlphaFoldDB" id="A0A9N8YPN3"/>
<gene>
    <name evidence="2" type="ORF">DEBURN_LOCUS1241</name>
</gene>
<dbReference type="EMBL" id="CAJVPK010000052">
    <property type="protein sequence ID" value="CAG8438514.1"/>
    <property type="molecule type" value="Genomic_DNA"/>
</dbReference>
<feature type="transmembrane region" description="Helical" evidence="1">
    <location>
        <begin position="47"/>
        <end position="64"/>
    </location>
</feature>
<evidence type="ECO:0000313" key="3">
    <source>
        <dbReference type="Proteomes" id="UP000789706"/>
    </source>
</evidence>
<evidence type="ECO:0000256" key="1">
    <source>
        <dbReference type="SAM" id="Phobius"/>
    </source>
</evidence>
<protein>
    <submittedName>
        <fullName evidence="2">1600_t:CDS:1</fullName>
    </submittedName>
</protein>
<feature type="transmembrane region" description="Helical" evidence="1">
    <location>
        <begin position="201"/>
        <end position="221"/>
    </location>
</feature>
<keyword evidence="1" id="KW-1133">Transmembrane helix</keyword>
<dbReference type="Proteomes" id="UP000789706">
    <property type="component" value="Unassembled WGS sequence"/>
</dbReference>
<dbReference type="PANTHER" id="PTHR34391:SF2">
    <property type="entry name" value="TRP C-TERMINAL DOMAIN-CONTAINING PROTEIN"/>
    <property type="match status" value="1"/>
</dbReference>
<dbReference type="InterPro" id="IPR040410">
    <property type="entry name" value="UPF0658_Golgi"/>
</dbReference>
<organism evidence="2 3">
    <name type="scientific">Diversispora eburnea</name>
    <dbReference type="NCBI Taxonomy" id="1213867"/>
    <lineage>
        <taxon>Eukaryota</taxon>
        <taxon>Fungi</taxon>
        <taxon>Fungi incertae sedis</taxon>
        <taxon>Mucoromycota</taxon>
        <taxon>Glomeromycotina</taxon>
        <taxon>Glomeromycetes</taxon>
        <taxon>Diversisporales</taxon>
        <taxon>Diversisporaceae</taxon>
        <taxon>Diversispora</taxon>
    </lineage>
</organism>